<dbReference type="KEGG" id="osu:NT6N_25840"/>
<gene>
    <name evidence="3" type="ORF">NT6N_25840</name>
</gene>
<protein>
    <recommendedName>
        <fullName evidence="4">Lipoprotein</fullName>
    </recommendedName>
</protein>
<organism evidence="3">
    <name type="scientific">Oceaniferula spumae</name>
    <dbReference type="NCBI Taxonomy" id="2979115"/>
    <lineage>
        <taxon>Bacteria</taxon>
        <taxon>Pseudomonadati</taxon>
        <taxon>Verrucomicrobiota</taxon>
        <taxon>Verrucomicrobiia</taxon>
        <taxon>Verrucomicrobiales</taxon>
        <taxon>Verrucomicrobiaceae</taxon>
        <taxon>Oceaniferula</taxon>
    </lineage>
</organism>
<dbReference type="PROSITE" id="PS51257">
    <property type="entry name" value="PROKAR_LIPOPROTEIN"/>
    <property type="match status" value="1"/>
</dbReference>
<name>A0AAT9FNL8_9BACT</name>
<accession>A0AAT9FNL8</accession>
<feature type="signal peptide" evidence="2">
    <location>
        <begin position="1"/>
        <end position="21"/>
    </location>
</feature>
<dbReference type="EMBL" id="AP026866">
    <property type="protein sequence ID" value="BDS07544.1"/>
    <property type="molecule type" value="Genomic_DNA"/>
</dbReference>
<evidence type="ECO:0000313" key="3">
    <source>
        <dbReference type="EMBL" id="BDS07544.1"/>
    </source>
</evidence>
<evidence type="ECO:0008006" key="4">
    <source>
        <dbReference type="Google" id="ProtNLM"/>
    </source>
</evidence>
<keyword evidence="2" id="KW-0732">Signal</keyword>
<feature type="region of interest" description="Disordered" evidence="1">
    <location>
        <begin position="59"/>
        <end position="83"/>
    </location>
</feature>
<evidence type="ECO:0000256" key="1">
    <source>
        <dbReference type="SAM" id="MobiDB-lite"/>
    </source>
</evidence>
<feature type="chain" id="PRO_5043815195" description="Lipoprotein" evidence="2">
    <location>
        <begin position="22"/>
        <end position="83"/>
    </location>
</feature>
<dbReference type="AlphaFoldDB" id="A0AAT9FNL8"/>
<evidence type="ECO:0000256" key="2">
    <source>
        <dbReference type="SAM" id="SignalP"/>
    </source>
</evidence>
<proteinExistence type="predicted"/>
<reference evidence="3" key="1">
    <citation type="submission" date="2024-07" db="EMBL/GenBank/DDBJ databases">
        <title>Complete genome sequence of Verrucomicrobiaceae bacterium NT6N.</title>
        <authorList>
            <person name="Huang C."/>
            <person name="Takami H."/>
            <person name="Hamasaki K."/>
        </authorList>
    </citation>
    <scope>NUCLEOTIDE SEQUENCE</scope>
    <source>
        <strain evidence="3">NT6N</strain>
    </source>
</reference>
<sequence>MKMIKLILVLPLLGLSSCSEADRDYFWHGDRSRVSKPVSQSSYGGDAWMNDARARNAAQVRDIQRDQARRGVPQTFPRKQYGY</sequence>